<feature type="domain" description="CusB-like beta-barrel" evidence="4">
    <location>
        <begin position="204"/>
        <end position="273"/>
    </location>
</feature>
<dbReference type="Gene3D" id="2.40.30.170">
    <property type="match status" value="1"/>
</dbReference>
<evidence type="ECO:0000256" key="1">
    <source>
        <dbReference type="ARBA" id="ARBA00009477"/>
    </source>
</evidence>
<reference evidence="5" key="1">
    <citation type="journal article" date="2010" name="Nature">
        <title>The Dynamic genome of Hydra.</title>
        <authorList>
            <person name="Chapman J.A."/>
            <person name="Kirkness E.F."/>
            <person name="Simakov O."/>
            <person name="Hampson S.E."/>
            <person name="Mitros T."/>
            <person name="Weinmaier T."/>
            <person name="Rattei T."/>
            <person name="Balasubramanian P.G."/>
            <person name="Borman J."/>
            <person name="Busam D."/>
            <person name="Disbennett K."/>
            <person name="Pfannkoch C."/>
            <person name="Sumin N."/>
            <person name="Sutton G."/>
            <person name="Viswanathan L."/>
            <person name="Walenz B."/>
            <person name="Goodstein D.M."/>
            <person name="Hellsten U."/>
            <person name="Kawashima T."/>
            <person name="Prochnik S.E."/>
            <person name="Putnam N.H."/>
            <person name="Shu S."/>
            <person name="Blumberg B."/>
            <person name="Dana C.E."/>
            <person name="Gee L."/>
            <person name="Kibler D.F."/>
            <person name="Law L."/>
            <person name="Lindgens D."/>
            <person name="Martinez D.E."/>
            <person name="Peng J."/>
            <person name="Wigge P.A."/>
            <person name="Bertulat B."/>
            <person name="Guder C."/>
            <person name="Nakamura Y."/>
            <person name="Ozbek S."/>
            <person name="Watanabe H."/>
            <person name="Khalturin K."/>
            <person name="Hemmrich G."/>
            <person name="Franke A."/>
            <person name="Augustin R."/>
            <person name="Fraune S."/>
            <person name="Hayakawa E."/>
            <person name="Hayakawa S."/>
            <person name="Hirose M."/>
            <person name="Hwang J."/>
            <person name="Ikeo K."/>
            <person name="Nishimiya-Fujisawa C."/>
            <person name="Ogura A."/>
            <person name="Takahashi T."/>
            <person name="Steinmetz P.R."/>
            <person name="Zhang X."/>
            <person name="Aufschnaiter R."/>
            <person name="Eder M.K."/>
            <person name="Gorny A.K."/>
            <person name="Salvenmoser W."/>
            <person name="Heimberg A.M."/>
            <person name="Wheeler B.M."/>
            <person name="Peterson K.J."/>
            <person name="Boettger A."/>
            <person name="Tischler P."/>
            <person name="Wolf A."/>
            <person name="Gojobori T."/>
            <person name="Remington K.A."/>
            <person name="Strausberg R.L."/>
            <person name="Venter J."/>
            <person name="Technau U."/>
            <person name="Hobmayer B."/>
            <person name="Bosch T.C."/>
            <person name="Holstein T.W."/>
            <person name="Fujisawa T."/>
            <person name="Bode H.R."/>
            <person name="David C.N."/>
            <person name="Rokhsar D.S."/>
            <person name="Steele R.E."/>
        </authorList>
    </citation>
    <scope>NUCLEOTIDE SEQUENCE</scope>
</reference>
<dbReference type="GO" id="GO:0015562">
    <property type="term" value="F:efflux transmembrane transporter activity"/>
    <property type="evidence" value="ECO:0007669"/>
    <property type="project" value="TreeGrafter"/>
</dbReference>
<feature type="coiled-coil region" evidence="2">
    <location>
        <begin position="90"/>
        <end position="117"/>
    </location>
</feature>
<protein>
    <submittedName>
        <fullName evidence="5">Uncharacterized protein</fullName>
    </submittedName>
</protein>
<dbReference type="SUPFAM" id="SSF111369">
    <property type="entry name" value="HlyD-like secretion proteins"/>
    <property type="match status" value="1"/>
</dbReference>
<dbReference type="Pfam" id="PF25954">
    <property type="entry name" value="Beta-barrel_RND_2"/>
    <property type="match status" value="1"/>
</dbReference>
<dbReference type="InterPro" id="IPR058625">
    <property type="entry name" value="MdtA-like_BSH"/>
</dbReference>
<feature type="domain" description="Multidrug resistance protein MdtA-like barrel-sandwich hybrid" evidence="3">
    <location>
        <begin position="58"/>
        <end position="188"/>
    </location>
</feature>
<sequence>MRLVASNKAKKEVLESQQAALKVPVSLELGAADLVRANTVELTRTLPVSGPIKAVSSAFVKARVAGELQGLTVREGDMVKAGQVLARVDSTEYQARTRQAQQQAESAKAQVDIARRSFENNRKLVDQGFISQTALESSSASLAAAEASYRAAMAGVDVAAKSLEDTVLRAPISGQVAQRLTQPGERVAIDARVLEIVDLSRLEVEANLAAADSLGVKPGQTAQLTVEGSAQRLQARVARINPSAVAGSRSVLVYLSLEKPEGLRQGLFAQGALAVGVSRTLALPVSAIRTDKPQPYVQWVQDNKVAHQTVELGERGDANGVAMVSVKGIPEGTPVLSGAVGALRAGTAIKNAAGSN</sequence>
<dbReference type="Gene3D" id="2.40.50.100">
    <property type="match status" value="1"/>
</dbReference>
<dbReference type="EMBL" id="FN543108">
    <property type="protein sequence ID" value="CBA33759.1"/>
    <property type="molecule type" value="Genomic_DNA"/>
</dbReference>
<dbReference type="Gene3D" id="1.10.287.470">
    <property type="entry name" value="Helix hairpin bin"/>
    <property type="match status" value="1"/>
</dbReference>
<dbReference type="GO" id="GO:1990281">
    <property type="term" value="C:efflux pump complex"/>
    <property type="evidence" value="ECO:0007669"/>
    <property type="project" value="TreeGrafter"/>
</dbReference>
<gene>
    <name evidence="5" type="ORF">Csp_B20660</name>
</gene>
<dbReference type="Gene3D" id="2.40.420.20">
    <property type="match status" value="1"/>
</dbReference>
<accession>C9YH16</accession>
<evidence type="ECO:0000259" key="4">
    <source>
        <dbReference type="Pfam" id="PF25954"/>
    </source>
</evidence>
<dbReference type="Pfam" id="PF25917">
    <property type="entry name" value="BSH_RND"/>
    <property type="match status" value="1"/>
</dbReference>
<comment type="similarity">
    <text evidence="1">Belongs to the membrane fusion protein (MFP) (TC 8.A.1) family.</text>
</comment>
<dbReference type="NCBIfam" id="TIGR01730">
    <property type="entry name" value="RND_mfp"/>
    <property type="match status" value="1"/>
</dbReference>
<dbReference type="AlphaFoldDB" id="C9YH16"/>
<dbReference type="PANTHER" id="PTHR30469">
    <property type="entry name" value="MULTIDRUG RESISTANCE PROTEIN MDTA"/>
    <property type="match status" value="1"/>
</dbReference>
<evidence type="ECO:0000313" key="5">
    <source>
        <dbReference type="EMBL" id="CBA33759.1"/>
    </source>
</evidence>
<organism evidence="5">
    <name type="scientific">Curvibacter symbiont subsp. Hydra magnipapillata</name>
    <dbReference type="NCBI Taxonomy" id="667019"/>
    <lineage>
        <taxon>Bacteria</taxon>
        <taxon>Pseudomonadati</taxon>
        <taxon>Pseudomonadota</taxon>
        <taxon>Betaproteobacteria</taxon>
        <taxon>Burkholderiales</taxon>
        <taxon>Comamonadaceae</taxon>
        <taxon>Curvibacter</taxon>
    </lineage>
</organism>
<dbReference type="InterPro" id="IPR058792">
    <property type="entry name" value="Beta-barrel_RND_2"/>
</dbReference>
<keyword evidence="2" id="KW-0175">Coiled coil</keyword>
<dbReference type="InterPro" id="IPR006143">
    <property type="entry name" value="RND_pump_MFP"/>
</dbReference>
<proteinExistence type="inferred from homology"/>
<name>C9YH16_CURXX</name>
<evidence type="ECO:0000256" key="2">
    <source>
        <dbReference type="SAM" id="Coils"/>
    </source>
</evidence>
<evidence type="ECO:0000259" key="3">
    <source>
        <dbReference type="Pfam" id="PF25917"/>
    </source>
</evidence>